<reference evidence="2 3" key="1">
    <citation type="submission" date="2019-12" db="EMBL/GenBank/DDBJ databases">
        <title>Complete genome sequence of Algicella marina strain 9Alg 56(T) isolated from the red alga Tichocarpus crinitus.</title>
        <authorList>
            <person name="Kim S.-G."/>
            <person name="Nedashkovskaya O.I."/>
        </authorList>
    </citation>
    <scope>NUCLEOTIDE SEQUENCE [LARGE SCALE GENOMIC DNA]</scope>
    <source>
        <strain evidence="2 3">9Alg 56</strain>
    </source>
</reference>
<evidence type="ECO:0000313" key="3">
    <source>
        <dbReference type="Proteomes" id="UP000464495"/>
    </source>
</evidence>
<proteinExistence type="predicted"/>
<keyword evidence="3" id="KW-1185">Reference proteome</keyword>
<keyword evidence="1" id="KW-1133">Transmembrane helix</keyword>
<gene>
    <name evidence="2" type="ORF">GO499_03015</name>
</gene>
<dbReference type="KEGG" id="amaq:GO499_03015"/>
<accession>A0A6P1SY10</accession>
<keyword evidence="1" id="KW-0812">Transmembrane</keyword>
<evidence type="ECO:0000313" key="2">
    <source>
        <dbReference type="EMBL" id="QHQ34233.1"/>
    </source>
</evidence>
<dbReference type="EMBL" id="CP046620">
    <property type="protein sequence ID" value="QHQ34233.1"/>
    <property type="molecule type" value="Genomic_DNA"/>
</dbReference>
<dbReference type="SUPFAM" id="SSF53254">
    <property type="entry name" value="Phosphoglycerate mutase-like"/>
    <property type="match status" value="1"/>
</dbReference>
<evidence type="ECO:0000256" key="1">
    <source>
        <dbReference type="SAM" id="Phobius"/>
    </source>
</evidence>
<dbReference type="RefSeq" id="WP_161860804.1">
    <property type="nucleotide sequence ID" value="NZ_CP046620.1"/>
</dbReference>
<dbReference type="InterPro" id="IPR029033">
    <property type="entry name" value="His_PPase_superfam"/>
</dbReference>
<dbReference type="Proteomes" id="UP000464495">
    <property type="component" value="Chromosome"/>
</dbReference>
<dbReference type="CDD" id="cd07040">
    <property type="entry name" value="HP"/>
    <property type="match status" value="1"/>
</dbReference>
<dbReference type="Pfam" id="PF00300">
    <property type="entry name" value="His_Phos_1"/>
    <property type="match status" value="1"/>
</dbReference>
<sequence length="179" mass="19380">MKERRHGFRRMLISGLVIVAVIIIGWWWWFFPITTTVFVVRHGEKATANPADPVLSTAGEARAQELAHVLRDVGIDAVYVTQFQRTQLTGAPVAAEAGVTPVQYDAGTVSEAVDAALADFNGREVVIVGHSNTVDDIIAALGVNGVSELAESQFDRLFVVTKHSGATHLTRLRYGADTP</sequence>
<feature type="transmembrane region" description="Helical" evidence="1">
    <location>
        <begin position="12"/>
        <end position="31"/>
    </location>
</feature>
<organism evidence="2 3">
    <name type="scientific">Algicella marina</name>
    <dbReference type="NCBI Taxonomy" id="2683284"/>
    <lineage>
        <taxon>Bacteria</taxon>
        <taxon>Pseudomonadati</taxon>
        <taxon>Pseudomonadota</taxon>
        <taxon>Alphaproteobacteria</taxon>
        <taxon>Rhodobacterales</taxon>
        <taxon>Paracoccaceae</taxon>
        <taxon>Algicella</taxon>
    </lineage>
</organism>
<protein>
    <recommendedName>
        <fullName evidence="4">Histidine phosphatase family protein</fullName>
    </recommendedName>
</protein>
<evidence type="ECO:0008006" key="4">
    <source>
        <dbReference type="Google" id="ProtNLM"/>
    </source>
</evidence>
<dbReference type="Gene3D" id="3.40.50.1240">
    <property type="entry name" value="Phosphoglycerate mutase-like"/>
    <property type="match status" value="1"/>
</dbReference>
<dbReference type="AlphaFoldDB" id="A0A6P1SY10"/>
<dbReference type="InterPro" id="IPR013078">
    <property type="entry name" value="His_Pase_superF_clade-1"/>
</dbReference>
<keyword evidence="1" id="KW-0472">Membrane</keyword>
<name>A0A6P1SY10_9RHOB</name>